<comment type="caution">
    <text evidence="1">The sequence shown here is derived from an EMBL/GenBank/DDBJ whole genome shotgun (WGS) entry which is preliminary data.</text>
</comment>
<dbReference type="Proteomes" id="UP001148629">
    <property type="component" value="Unassembled WGS sequence"/>
</dbReference>
<evidence type="ECO:0000313" key="1">
    <source>
        <dbReference type="EMBL" id="KAJ3544957.1"/>
    </source>
</evidence>
<dbReference type="EMBL" id="JANRMS010000171">
    <property type="protein sequence ID" value="KAJ3544957.1"/>
    <property type="molecule type" value="Genomic_DNA"/>
</dbReference>
<keyword evidence="2" id="KW-1185">Reference proteome</keyword>
<gene>
    <name evidence="1" type="ORF">NM208_g2761</name>
</gene>
<organism evidence="1 2">
    <name type="scientific">Fusarium decemcellulare</name>
    <dbReference type="NCBI Taxonomy" id="57161"/>
    <lineage>
        <taxon>Eukaryota</taxon>
        <taxon>Fungi</taxon>
        <taxon>Dikarya</taxon>
        <taxon>Ascomycota</taxon>
        <taxon>Pezizomycotina</taxon>
        <taxon>Sordariomycetes</taxon>
        <taxon>Hypocreomycetidae</taxon>
        <taxon>Hypocreales</taxon>
        <taxon>Nectriaceae</taxon>
        <taxon>Fusarium</taxon>
        <taxon>Fusarium decemcellulare species complex</taxon>
    </lineage>
</organism>
<evidence type="ECO:0000313" key="2">
    <source>
        <dbReference type="Proteomes" id="UP001148629"/>
    </source>
</evidence>
<name>A0ACC1SRR4_9HYPO</name>
<accession>A0ACC1SRR4</accession>
<reference evidence="1" key="1">
    <citation type="submission" date="2022-08" db="EMBL/GenBank/DDBJ databases">
        <title>Genome Sequence of Fusarium decemcellulare.</title>
        <authorList>
            <person name="Buettner E."/>
        </authorList>
    </citation>
    <scope>NUCLEOTIDE SEQUENCE</scope>
    <source>
        <strain evidence="1">Babe19</strain>
    </source>
</reference>
<protein>
    <submittedName>
        <fullName evidence="1">Uncharacterized protein</fullName>
    </submittedName>
</protein>
<sequence>MPDADMDNGELLYQGIGITDWGREETFACAQVGDISAKMLWTSSEEWNAQLSTIHQWASTKVVASAPQSSSRQLYRPIRDPYEIRVLRINPGRGDDKLQGTLHHCSAELVGTDQPYRWVVSMDDFTTPVCYTALSYCWGPPEFEASIVCDGHDKKITKSLAAALRRLRQPDRSIVMWVDQICINQDDTTEKAQQIPLMERIYARALTTVIWLGEGTTGSDTAMQLLDKINAYLQFTFAEMKPETFEEIGLPPDDCKSWEELWKLFSREWFSRVWIIQETLLPPKRTLWVACGKSLLLWEILEDACIHLLYGGISRWLNARFPAEDGKGLDVCDRVVTLGAMRGDVSARGTSFSSIFSLLCKTRNAQCSDPRDRVYGLLGVCRVGERTAVNVSYAKECTAAGLYRDLVSRYVEDKTYRVGPILAYVDHESPDLPSWVPDWRVDSRMVPLAASWAQGIYSACGRHKDKVLHDIESRDRGELCVQGVLVDSIVKIGDLMKGPELSYKDPATSNKTLLDCINFAAQLRGAPPGDTVFNAFWHTIVAGKDGNGQLKSPTSFAEIFSLLLDELTSRSPSLPGQTYSVRQTRPKGKGRLELENLSKRAPSQTFQEIRTAMKRALKDRRLGITQKGYLGLFPQRAKEGDDIYVLENCVVPFVMRPAEHGNLQLVGECYVYGIMEGEAVEAKDIILGKIVLV</sequence>
<proteinExistence type="predicted"/>